<evidence type="ECO:0000256" key="1">
    <source>
        <dbReference type="ARBA" id="ARBA00004141"/>
    </source>
</evidence>
<accession>A0A3N1VFQ9</accession>
<dbReference type="EMBL" id="RJVA01000010">
    <property type="protein sequence ID" value="ROR01674.1"/>
    <property type="molecule type" value="Genomic_DNA"/>
</dbReference>
<dbReference type="Pfam" id="PF09685">
    <property type="entry name" value="MamF_MmsF"/>
    <property type="match status" value="1"/>
</dbReference>
<evidence type="ECO:0000256" key="3">
    <source>
        <dbReference type="ARBA" id="ARBA00022989"/>
    </source>
</evidence>
<organism evidence="6 7">
    <name type="scientific">Desulfosoma caldarium</name>
    <dbReference type="NCBI Taxonomy" id="610254"/>
    <lineage>
        <taxon>Bacteria</taxon>
        <taxon>Pseudomonadati</taxon>
        <taxon>Thermodesulfobacteriota</taxon>
        <taxon>Syntrophobacteria</taxon>
        <taxon>Syntrophobacterales</taxon>
        <taxon>Syntrophobacteraceae</taxon>
        <taxon>Desulfosoma</taxon>
    </lineage>
</organism>
<dbReference type="InterPro" id="IPR019109">
    <property type="entry name" value="MamF_MmsF"/>
</dbReference>
<dbReference type="RefSeq" id="WP_170161583.1">
    <property type="nucleotide sequence ID" value="NZ_RJVA01000010.1"/>
</dbReference>
<evidence type="ECO:0000256" key="5">
    <source>
        <dbReference type="SAM" id="Phobius"/>
    </source>
</evidence>
<name>A0A3N1VFQ9_9BACT</name>
<evidence type="ECO:0000256" key="4">
    <source>
        <dbReference type="ARBA" id="ARBA00023136"/>
    </source>
</evidence>
<sequence length="143" mass="16090">MTADPSNDKDDVGTWASLCHFSAFLGAIWWIPTSTLWLPVGHLLCPLGVWLVKRKRSPKIDWAGREALNFQITMTAYGALGAVLLPGIAATLWLWAVALTDLYWIARAGVAASEGRLFSYPLVFWRLLRETEAIRAMREKESW</sequence>
<proteinExistence type="predicted"/>
<evidence type="ECO:0000313" key="7">
    <source>
        <dbReference type="Proteomes" id="UP000276223"/>
    </source>
</evidence>
<dbReference type="AlphaFoldDB" id="A0A3N1VFQ9"/>
<comment type="caution">
    <text evidence="6">The sequence shown here is derived from an EMBL/GenBank/DDBJ whole genome shotgun (WGS) entry which is preliminary data.</text>
</comment>
<keyword evidence="3 5" id="KW-1133">Transmembrane helix</keyword>
<feature type="transmembrane region" description="Helical" evidence="5">
    <location>
        <begin position="74"/>
        <end position="96"/>
    </location>
</feature>
<keyword evidence="7" id="KW-1185">Reference proteome</keyword>
<dbReference type="Proteomes" id="UP000276223">
    <property type="component" value="Unassembled WGS sequence"/>
</dbReference>
<gene>
    <name evidence="6" type="ORF">EDC27_0856</name>
</gene>
<comment type="subcellular location">
    <subcellularLocation>
        <location evidence="1">Membrane</location>
        <topology evidence="1">Multi-pass membrane protein</topology>
    </subcellularLocation>
</comment>
<feature type="transmembrane region" description="Helical" evidence="5">
    <location>
        <begin position="36"/>
        <end position="53"/>
    </location>
</feature>
<protein>
    <recommendedName>
        <fullName evidence="8">DUF4870 domain-containing protein</fullName>
    </recommendedName>
</protein>
<evidence type="ECO:0000256" key="2">
    <source>
        <dbReference type="ARBA" id="ARBA00022692"/>
    </source>
</evidence>
<reference evidence="6 7" key="1">
    <citation type="submission" date="2018-11" db="EMBL/GenBank/DDBJ databases">
        <title>Genomic Encyclopedia of Type Strains, Phase IV (KMG-IV): sequencing the most valuable type-strain genomes for metagenomic binning, comparative biology and taxonomic classification.</title>
        <authorList>
            <person name="Goeker M."/>
        </authorList>
    </citation>
    <scope>NUCLEOTIDE SEQUENCE [LARGE SCALE GENOMIC DNA]</scope>
    <source>
        <strain evidence="6 7">DSM 22027</strain>
    </source>
</reference>
<evidence type="ECO:0008006" key="8">
    <source>
        <dbReference type="Google" id="ProtNLM"/>
    </source>
</evidence>
<feature type="transmembrane region" description="Helical" evidence="5">
    <location>
        <begin position="12"/>
        <end position="30"/>
    </location>
</feature>
<evidence type="ECO:0000313" key="6">
    <source>
        <dbReference type="EMBL" id="ROR01674.1"/>
    </source>
</evidence>
<keyword evidence="2 5" id="KW-0812">Transmembrane</keyword>
<keyword evidence="4 5" id="KW-0472">Membrane</keyword>